<dbReference type="Gene3D" id="1.10.8.60">
    <property type="match status" value="1"/>
</dbReference>
<evidence type="ECO:0000256" key="2">
    <source>
        <dbReference type="ARBA" id="ARBA00022741"/>
    </source>
</evidence>
<reference evidence="6 7" key="1">
    <citation type="submission" date="2019-02" db="EMBL/GenBank/DDBJ databases">
        <title>Deep-cultivation of Planctomycetes and their phenomic and genomic characterization uncovers novel biology.</title>
        <authorList>
            <person name="Wiegand S."/>
            <person name="Jogler M."/>
            <person name="Boedeker C."/>
            <person name="Pinto D."/>
            <person name="Vollmers J."/>
            <person name="Rivas-Marin E."/>
            <person name="Kohn T."/>
            <person name="Peeters S.H."/>
            <person name="Heuer A."/>
            <person name="Rast P."/>
            <person name="Oberbeckmann S."/>
            <person name="Bunk B."/>
            <person name="Jeske O."/>
            <person name="Meyerdierks A."/>
            <person name="Storesund J.E."/>
            <person name="Kallscheuer N."/>
            <person name="Luecker S."/>
            <person name="Lage O.M."/>
            <person name="Pohl T."/>
            <person name="Merkel B.J."/>
            <person name="Hornburger P."/>
            <person name="Mueller R.-W."/>
            <person name="Bruemmer F."/>
            <person name="Labrenz M."/>
            <person name="Spormann A.M."/>
            <person name="Op Den Camp H."/>
            <person name="Overmann J."/>
            <person name="Amann R."/>
            <person name="Jetten M.S.M."/>
            <person name="Mascher T."/>
            <person name="Medema M.H."/>
            <person name="Devos D.P."/>
            <person name="Kaster A.-K."/>
            <person name="Ovreas L."/>
            <person name="Rohde M."/>
            <person name="Galperin M.Y."/>
            <person name="Jogler C."/>
        </authorList>
    </citation>
    <scope>NUCLEOTIDE SEQUENCE [LARGE SCALE GENOMIC DNA]</scope>
    <source>
        <strain evidence="6 7">Pla111</strain>
    </source>
</reference>
<dbReference type="PANTHER" id="PTHR43392:SF2">
    <property type="entry name" value="AAA-TYPE ATPASE FAMILY PROTEIN _ ANKYRIN REPEAT FAMILY PROTEIN"/>
    <property type="match status" value="1"/>
</dbReference>
<evidence type="ECO:0000313" key="7">
    <source>
        <dbReference type="Proteomes" id="UP000318995"/>
    </source>
</evidence>
<evidence type="ECO:0000313" key="6">
    <source>
        <dbReference type="EMBL" id="TWT48789.1"/>
    </source>
</evidence>
<dbReference type="AlphaFoldDB" id="A0A5C5WFD5"/>
<dbReference type="Pfam" id="PF17866">
    <property type="entry name" value="AAA_lid_6"/>
    <property type="match status" value="1"/>
</dbReference>
<dbReference type="RefSeq" id="WP_146571109.1">
    <property type="nucleotide sequence ID" value="NZ_SJPH01000001.1"/>
</dbReference>
<feature type="region of interest" description="Disordered" evidence="4">
    <location>
        <begin position="485"/>
        <end position="512"/>
    </location>
</feature>
<gene>
    <name evidence="6" type="primary">spoVK</name>
    <name evidence="6" type="ORF">Pla111_05640</name>
</gene>
<dbReference type="SMART" id="SM00382">
    <property type="entry name" value="AAA"/>
    <property type="match status" value="1"/>
</dbReference>
<organism evidence="6 7">
    <name type="scientific">Botrimarina hoheduenensis</name>
    <dbReference type="NCBI Taxonomy" id="2528000"/>
    <lineage>
        <taxon>Bacteria</taxon>
        <taxon>Pseudomonadati</taxon>
        <taxon>Planctomycetota</taxon>
        <taxon>Planctomycetia</taxon>
        <taxon>Pirellulales</taxon>
        <taxon>Lacipirellulaceae</taxon>
        <taxon>Botrimarina</taxon>
    </lineage>
</organism>
<sequence length="565" mass="61949">MSRVNETFSALANHHSPASTPRYADLLTATRQLFCAAAQRIEKHHAGLVENPARFVRLMEDLHSGVLLKVYFTICEADRKWSSAERELATDLAEHLWAQRLPTKRLVEVMREAAQRSQLLQWESLLGPFRRLPPLADDIPMLETLVIRQSNLLARCDGPPAEIELAAIRDLAHRVRVAIDPSADRIPLEEEAEPMLRSTAPTPARSLSTATNSAPDTAPARRTLDEVLAQIDSLVGLEGVKAEVRSLANYLSLQKRRQHAGLPATSITLHMVFVGNPGTGKTTVARLVGEALAALEVLPTGQLVETDRGGLIAEYAGQTASKVNQRVDEALGGVLFIDEAYGIVSHDGSDVYGAEAIQTLLKRAEDDRDKLAIVLAGYPQPMDRLLASNPGLESRFSRRFAFADYTPPQLCAIFGRLLTVHHYEITPVARLRVIHTLTKRYAERDEHFGNGREVRNLFERAVMRMADRLAQLATLDEQQLITFEADDIGPGDGDGHTGHQETDEGDTDAVTPALSDANPVVRLHVGCPGCGHAAWIPFTQLGSTLSCPKCPTRFVAEWGDLADPG</sequence>
<keyword evidence="2" id="KW-0547">Nucleotide-binding</keyword>
<dbReference type="SUPFAM" id="SSF52540">
    <property type="entry name" value="P-loop containing nucleoside triphosphate hydrolases"/>
    <property type="match status" value="1"/>
</dbReference>
<evidence type="ECO:0000256" key="4">
    <source>
        <dbReference type="SAM" id="MobiDB-lite"/>
    </source>
</evidence>
<keyword evidence="7" id="KW-1185">Reference proteome</keyword>
<comment type="similarity">
    <text evidence="1">Belongs to the CbxX/CfxQ family.</text>
</comment>
<dbReference type="GO" id="GO:0016887">
    <property type="term" value="F:ATP hydrolysis activity"/>
    <property type="evidence" value="ECO:0007669"/>
    <property type="project" value="InterPro"/>
</dbReference>
<dbReference type="PANTHER" id="PTHR43392">
    <property type="entry name" value="AAA-TYPE ATPASE FAMILY PROTEIN / ANKYRIN REPEAT FAMILY PROTEIN"/>
    <property type="match status" value="1"/>
</dbReference>
<comment type="caution">
    <text evidence="6">The sequence shown here is derived from an EMBL/GenBank/DDBJ whole genome shotgun (WGS) entry which is preliminary data.</text>
</comment>
<feature type="compositionally biased region" description="Polar residues" evidence="4">
    <location>
        <begin position="199"/>
        <end position="215"/>
    </location>
</feature>
<dbReference type="InterPro" id="IPR041627">
    <property type="entry name" value="AAA_lid_6"/>
</dbReference>
<evidence type="ECO:0000259" key="5">
    <source>
        <dbReference type="SMART" id="SM00382"/>
    </source>
</evidence>
<keyword evidence="3" id="KW-0067">ATP-binding</keyword>
<feature type="compositionally biased region" description="Basic and acidic residues" evidence="4">
    <location>
        <begin position="493"/>
        <end position="502"/>
    </location>
</feature>
<dbReference type="Gene3D" id="3.40.50.300">
    <property type="entry name" value="P-loop containing nucleotide triphosphate hydrolases"/>
    <property type="match status" value="1"/>
</dbReference>
<dbReference type="EMBL" id="SJPH01000001">
    <property type="protein sequence ID" value="TWT48789.1"/>
    <property type="molecule type" value="Genomic_DNA"/>
</dbReference>
<dbReference type="OrthoDB" id="9806903at2"/>
<dbReference type="InterPro" id="IPR027417">
    <property type="entry name" value="P-loop_NTPase"/>
</dbReference>
<proteinExistence type="inferred from homology"/>
<accession>A0A5C5WFD5</accession>
<protein>
    <submittedName>
        <fullName evidence="6">Stage V sporulation protein K</fullName>
    </submittedName>
</protein>
<evidence type="ECO:0000256" key="1">
    <source>
        <dbReference type="ARBA" id="ARBA00010378"/>
    </source>
</evidence>
<dbReference type="Proteomes" id="UP000318995">
    <property type="component" value="Unassembled WGS sequence"/>
</dbReference>
<dbReference type="InterPro" id="IPR000641">
    <property type="entry name" value="CbxX/CfxQ"/>
</dbReference>
<dbReference type="GO" id="GO:0005524">
    <property type="term" value="F:ATP binding"/>
    <property type="evidence" value="ECO:0007669"/>
    <property type="project" value="UniProtKB-KW"/>
</dbReference>
<evidence type="ECO:0000256" key="3">
    <source>
        <dbReference type="ARBA" id="ARBA00022840"/>
    </source>
</evidence>
<dbReference type="InterPro" id="IPR003959">
    <property type="entry name" value="ATPase_AAA_core"/>
</dbReference>
<dbReference type="InterPro" id="IPR050773">
    <property type="entry name" value="CbxX/CfxQ_RuBisCO_ESX"/>
</dbReference>
<feature type="region of interest" description="Disordered" evidence="4">
    <location>
        <begin position="188"/>
        <end position="218"/>
    </location>
</feature>
<dbReference type="FunFam" id="3.40.50.300:FF:000216">
    <property type="entry name" value="Type VII secretion ATPase EccA"/>
    <property type="match status" value="1"/>
</dbReference>
<name>A0A5C5WFD5_9BACT</name>
<dbReference type="InterPro" id="IPR003593">
    <property type="entry name" value="AAA+_ATPase"/>
</dbReference>
<feature type="domain" description="AAA+ ATPase" evidence="5">
    <location>
        <begin position="267"/>
        <end position="406"/>
    </location>
</feature>
<dbReference type="Pfam" id="PF00004">
    <property type="entry name" value="AAA"/>
    <property type="match status" value="1"/>
</dbReference>
<dbReference type="PRINTS" id="PR00819">
    <property type="entry name" value="CBXCFQXSUPER"/>
</dbReference>